<dbReference type="PATRIC" id="fig|1415166.3.peg.6489"/>
<evidence type="ECO:0000313" key="14">
    <source>
        <dbReference type="EMBL" id="AHH21087.1"/>
    </source>
</evidence>
<evidence type="ECO:0000256" key="5">
    <source>
        <dbReference type="ARBA" id="ARBA00022692"/>
    </source>
</evidence>
<dbReference type="InterPro" id="IPR033885">
    <property type="entry name" value="AlkB/XylM"/>
</dbReference>
<keyword evidence="15" id="KW-1185">Reference proteome</keyword>
<proteinExistence type="inferred from homology"/>
<evidence type="ECO:0000256" key="3">
    <source>
        <dbReference type="ARBA" id="ARBA00022475"/>
    </source>
</evidence>
<keyword evidence="10 14" id="KW-0503">Monooxygenase</keyword>
<keyword evidence="11 12" id="KW-0472">Membrane</keyword>
<evidence type="ECO:0000256" key="6">
    <source>
        <dbReference type="ARBA" id="ARBA00022723"/>
    </source>
</evidence>
<keyword evidence="7 12" id="KW-1133">Transmembrane helix</keyword>
<dbReference type="PANTHER" id="PTHR38674:SF1">
    <property type="entry name" value="ALKANE 1-MONOOXYGENASE 1"/>
    <property type="match status" value="1"/>
</dbReference>
<sequence>MQSVGKQAVPSDPKRLLWMLGLIAPGCALLPSQLVMHTGLTVFWWIGPIVVLIAIPLLDWLVGEDGSNPRDEDYERLSHDRYYRWCTYLFLPIQLAGLIIAAYMWGGNDLGIVDKVGLAATLGLVSGIGINAAHELGHRVENLERWLAKVALAQSGYGHFFVEHNKGHHARVATPEDPASARLGESLWMFLPRSIFGGFRSAIRLERDRLGRKGLGWWSVRNNILQAWAMTVVLYGALLAMFGLGVLPYLLLQAVIGFGLLETVNYVEHYGLMRSRLPGGRWARCSPADSWNSDRLVTNIFLFHLQRHSDHHANPGRRYQTLRSTREAPQLPAGYASMILLAAVPPLWRRVMDPKVRAHYAGDLTRANIAPRKRERILASYGLAG</sequence>
<evidence type="ECO:0000256" key="9">
    <source>
        <dbReference type="ARBA" id="ARBA00023004"/>
    </source>
</evidence>
<comment type="similarity">
    <text evidence="2">Belongs to the fatty acid desaturase type 1 family. AlkB subfamily.</text>
</comment>
<dbReference type="EMBL" id="CP006850">
    <property type="protein sequence ID" value="AHH21087.1"/>
    <property type="molecule type" value="Genomic_DNA"/>
</dbReference>
<feature type="transmembrane region" description="Helical" evidence="12">
    <location>
        <begin position="224"/>
        <end position="244"/>
    </location>
</feature>
<dbReference type="AlphaFoldDB" id="W5TPA6"/>
<feature type="transmembrane region" description="Helical" evidence="12">
    <location>
        <begin position="82"/>
        <end position="105"/>
    </location>
</feature>
<dbReference type="GO" id="GO:0005886">
    <property type="term" value="C:plasma membrane"/>
    <property type="evidence" value="ECO:0007669"/>
    <property type="project" value="UniProtKB-SubCell"/>
</dbReference>
<dbReference type="InterPro" id="IPR005804">
    <property type="entry name" value="FA_desaturase_dom"/>
</dbReference>
<dbReference type="GO" id="GO:0046872">
    <property type="term" value="F:metal ion binding"/>
    <property type="evidence" value="ECO:0007669"/>
    <property type="project" value="UniProtKB-KW"/>
</dbReference>
<evidence type="ECO:0000256" key="4">
    <source>
        <dbReference type="ARBA" id="ARBA00022519"/>
    </source>
</evidence>
<accession>W5TPA6</accession>
<reference evidence="14 15" key="1">
    <citation type="journal article" date="2014" name="Appl. Environ. Microbiol.">
        <title>Insights into the Microbial Degradation of Rubber and Gutta-Percha by Analysis of the Complete Genome of Nocardia nova SH22a.</title>
        <authorList>
            <person name="Luo Q."/>
            <person name="Hiessl S."/>
            <person name="Poehlein A."/>
            <person name="Daniel R."/>
            <person name="Steinbuchel A."/>
        </authorList>
    </citation>
    <scope>NUCLEOTIDE SEQUENCE [LARGE SCALE GENOMIC DNA]</scope>
    <source>
        <strain evidence="14">SH22a</strain>
    </source>
</reference>
<keyword evidence="9" id="KW-0408">Iron</keyword>
<name>W5TPA6_9NOCA</name>
<evidence type="ECO:0000256" key="11">
    <source>
        <dbReference type="ARBA" id="ARBA00023136"/>
    </source>
</evidence>
<comment type="subcellular location">
    <subcellularLocation>
        <location evidence="1">Cell inner membrane</location>
        <topology evidence="1">Multi-pass membrane protein</topology>
    </subcellularLocation>
</comment>
<gene>
    <name evidence="14" type="ORF">NONO_c63170</name>
</gene>
<evidence type="ECO:0000256" key="12">
    <source>
        <dbReference type="SAM" id="Phobius"/>
    </source>
</evidence>
<keyword evidence="4" id="KW-0997">Cell inner membrane</keyword>
<evidence type="ECO:0000256" key="10">
    <source>
        <dbReference type="ARBA" id="ARBA00023033"/>
    </source>
</evidence>
<dbReference type="KEGG" id="nno:NONO_c63170"/>
<dbReference type="STRING" id="1415166.NONO_c63170"/>
<keyword evidence="3" id="KW-1003">Cell membrane</keyword>
<evidence type="ECO:0000256" key="7">
    <source>
        <dbReference type="ARBA" id="ARBA00022989"/>
    </source>
</evidence>
<organism evidence="14 15">
    <name type="scientific">Nocardia nova SH22a</name>
    <dbReference type="NCBI Taxonomy" id="1415166"/>
    <lineage>
        <taxon>Bacteria</taxon>
        <taxon>Bacillati</taxon>
        <taxon>Actinomycetota</taxon>
        <taxon>Actinomycetes</taxon>
        <taxon>Mycobacteriales</taxon>
        <taxon>Nocardiaceae</taxon>
        <taxon>Nocardia</taxon>
    </lineage>
</organism>
<feature type="transmembrane region" description="Helical" evidence="12">
    <location>
        <begin position="16"/>
        <end position="36"/>
    </location>
</feature>
<dbReference type="Proteomes" id="UP000019150">
    <property type="component" value="Chromosome"/>
</dbReference>
<dbReference type="eggNOG" id="COG3239">
    <property type="taxonomic scope" value="Bacteria"/>
</dbReference>
<evidence type="ECO:0000256" key="1">
    <source>
        <dbReference type="ARBA" id="ARBA00004429"/>
    </source>
</evidence>
<dbReference type="CDD" id="cd03512">
    <property type="entry name" value="Alkane-hydroxylase"/>
    <property type="match status" value="1"/>
</dbReference>
<evidence type="ECO:0000259" key="13">
    <source>
        <dbReference type="Pfam" id="PF00487"/>
    </source>
</evidence>
<keyword evidence="8" id="KW-0560">Oxidoreductase</keyword>
<feature type="transmembrane region" description="Helical" evidence="12">
    <location>
        <begin position="42"/>
        <end position="62"/>
    </location>
</feature>
<keyword evidence="5 12" id="KW-0812">Transmembrane</keyword>
<evidence type="ECO:0000313" key="15">
    <source>
        <dbReference type="Proteomes" id="UP000019150"/>
    </source>
</evidence>
<keyword evidence="6" id="KW-0479">Metal-binding</keyword>
<dbReference type="HOGENOM" id="CLU_044462_1_0_11"/>
<dbReference type="PANTHER" id="PTHR38674">
    <property type="entry name" value="ALKANE 1-MONOOXYGENASE 1"/>
    <property type="match status" value="1"/>
</dbReference>
<evidence type="ECO:0000256" key="8">
    <source>
        <dbReference type="ARBA" id="ARBA00023002"/>
    </source>
</evidence>
<protein>
    <submittedName>
        <fullName evidence="14">Putative alkane 1-monooxygenase</fullName>
    </submittedName>
</protein>
<feature type="domain" description="Fatty acid desaturase" evidence="13">
    <location>
        <begin position="118"/>
        <end position="339"/>
    </location>
</feature>
<dbReference type="Pfam" id="PF00487">
    <property type="entry name" value="FA_desaturase"/>
    <property type="match status" value="1"/>
</dbReference>
<dbReference type="GO" id="GO:0006629">
    <property type="term" value="P:lipid metabolic process"/>
    <property type="evidence" value="ECO:0007669"/>
    <property type="project" value="InterPro"/>
</dbReference>
<evidence type="ECO:0000256" key="2">
    <source>
        <dbReference type="ARBA" id="ARBA00010823"/>
    </source>
</evidence>
<dbReference type="GO" id="GO:0004497">
    <property type="term" value="F:monooxygenase activity"/>
    <property type="evidence" value="ECO:0007669"/>
    <property type="project" value="UniProtKB-KW"/>
</dbReference>